<dbReference type="EMBL" id="CAKMRJ010005412">
    <property type="protein sequence ID" value="CAH1440753.1"/>
    <property type="molecule type" value="Genomic_DNA"/>
</dbReference>
<dbReference type="PANTHER" id="PTHR47481:SF41">
    <property type="entry name" value="COPIA-LIKE POLYPROTEIN_RETROTRANSPOSON"/>
    <property type="match status" value="1"/>
</dbReference>
<keyword evidence="3" id="KW-1185">Reference proteome</keyword>
<proteinExistence type="predicted"/>
<feature type="compositionally biased region" description="Polar residues" evidence="1">
    <location>
        <begin position="247"/>
        <end position="260"/>
    </location>
</feature>
<organism evidence="2 3">
    <name type="scientific">Lactuca virosa</name>
    <dbReference type="NCBI Taxonomy" id="75947"/>
    <lineage>
        <taxon>Eukaryota</taxon>
        <taxon>Viridiplantae</taxon>
        <taxon>Streptophyta</taxon>
        <taxon>Embryophyta</taxon>
        <taxon>Tracheophyta</taxon>
        <taxon>Spermatophyta</taxon>
        <taxon>Magnoliopsida</taxon>
        <taxon>eudicotyledons</taxon>
        <taxon>Gunneridae</taxon>
        <taxon>Pentapetalae</taxon>
        <taxon>asterids</taxon>
        <taxon>campanulids</taxon>
        <taxon>Asterales</taxon>
        <taxon>Asteraceae</taxon>
        <taxon>Cichorioideae</taxon>
        <taxon>Cichorieae</taxon>
        <taxon>Lactucinae</taxon>
        <taxon>Lactuca</taxon>
    </lineage>
</organism>
<reference evidence="2 3" key="1">
    <citation type="submission" date="2022-01" db="EMBL/GenBank/DDBJ databases">
        <authorList>
            <person name="Xiong W."/>
            <person name="Schranz E."/>
        </authorList>
    </citation>
    <scope>NUCLEOTIDE SEQUENCE [LARGE SCALE GENOMIC DNA]</scope>
</reference>
<accession>A0AAU9NSA3</accession>
<comment type="caution">
    <text evidence="2">The sequence shown here is derived from an EMBL/GenBank/DDBJ whole genome shotgun (WGS) entry which is preliminary data.</text>
</comment>
<dbReference type="AlphaFoldDB" id="A0AAU9NSA3"/>
<dbReference type="Pfam" id="PF14223">
    <property type="entry name" value="Retrotran_gag_2"/>
    <property type="match status" value="1"/>
</dbReference>
<name>A0AAU9NSA3_9ASTR</name>
<evidence type="ECO:0000256" key="1">
    <source>
        <dbReference type="SAM" id="MobiDB-lite"/>
    </source>
</evidence>
<protein>
    <recommendedName>
        <fullName evidence="4">Retrotransposon Copia-like N-terminal domain-containing protein</fullName>
    </recommendedName>
</protein>
<evidence type="ECO:0000313" key="3">
    <source>
        <dbReference type="Proteomes" id="UP001157418"/>
    </source>
</evidence>
<evidence type="ECO:0000313" key="2">
    <source>
        <dbReference type="EMBL" id="CAH1440753.1"/>
    </source>
</evidence>
<feature type="region of interest" description="Disordered" evidence="1">
    <location>
        <begin position="226"/>
        <end position="265"/>
    </location>
</feature>
<gene>
    <name evidence="2" type="ORF">LVIROSA_LOCUS26866</name>
</gene>
<sequence>MSGDEGSSSNQKPYGMVNIKTHVPIILDFNELNYDAWRELFETHCRGYRVLGFLTGTSTPKSDKDEEWYTLDSIVKSWIYATLTQSLLTSIVKKNSTAHSVWQSLEDLVRENKDTHAIELENVRFTTQCDLSVAQYRQKMKGISDLLANIDNSIPENTFVAHLLNGLSPQYDNIYMLLRHKDPLPTYNQTRSKLIVEETRLKTNCPTQASHSDHSSSSTVLYAGHNQRAPSHSNRGGRRPNQPRRGCSNSDQRRQQTSRSGHQHHEQALPWYQFPMPWQPFPWPYTPYWPHFRPAPGNPHQCWSTGQAQQH</sequence>
<evidence type="ECO:0008006" key="4">
    <source>
        <dbReference type="Google" id="ProtNLM"/>
    </source>
</evidence>
<dbReference type="PANTHER" id="PTHR47481">
    <property type="match status" value="1"/>
</dbReference>
<dbReference type="Proteomes" id="UP001157418">
    <property type="component" value="Unassembled WGS sequence"/>
</dbReference>